<dbReference type="InterPro" id="IPR008952">
    <property type="entry name" value="Tetraspanin_EC2_sf"/>
</dbReference>
<evidence type="ECO:0000256" key="2">
    <source>
        <dbReference type="ARBA" id="ARBA00022692"/>
    </source>
</evidence>
<keyword evidence="7" id="KW-1185">Reference proteome</keyword>
<feature type="transmembrane region" description="Helical" evidence="5">
    <location>
        <begin position="117"/>
        <end position="137"/>
    </location>
</feature>
<dbReference type="AlphaFoldDB" id="A0A452IJM8"/>
<reference evidence="6" key="3">
    <citation type="submission" date="2025-09" db="UniProtKB">
        <authorList>
            <consortium name="Ensembl"/>
        </authorList>
    </citation>
    <scope>IDENTIFICATION</scope>
</reference>
<keyword evidence="3 5" id="KW-1133">Transmembrane helix</keyword>
<protein>
    <submittedName>
        <fullName evidence="6">Uncharacterized protein</fullName>
    </submittedName>
</protein>
<evidence type="ECO:0000256" key="1">
    <source>
        <dbReference type="ARBA" id="ARBA00004141"/>
    </source>
</evidence>
<evidence type="ECO:0000256" key="5">
    <source>
        <dbReference type="SAM" id="Phobius"/>
    </source>
</evidence>
<name>A0A452IJM8_9SAUR</name>
<evidence type="ECO:0000256" key="4">
    <source>
        <dbReference type="ARBA" id="ARBA00023136"/>
    </source>
</evidence>
<dbReference type="InterPro" id="IPR018499">
    <property type="entry name" value="Tetraspanin/Peripherin"/>
</dbReference>
<dbReference type="SUPFAM" id="SSF48652">
    <property type="entry name" value="Tetraspanin"/>
    <property type="match status" value="1"/>
</dbReference>
<organism evidence="6 7">
    <name type="scientific">Gopherus agassizii</name>
    <name type="common">Agassiz's desert tortoise</name>
    <dbReference type="NCBI Taxonomy" id="38772"/>
    <lineage>
        <taxon>Eukaryota</taxon>
        <taxon>Metazoa</taxon>
        <taxon>Chordata</taxon>
        <taxon>Craniata</taxon>
        <taxon>Vertebrata</taxon>
        <taxon>Euteleostomi</taxon>
        <taxon>Archelosauria</taxon>
        <taxon>Testudinata</taxon>
        <taxon>Testudines</taxon>
        <taxon>Cryptodira</taxon>
        <taxon>Durocryptodira</taxon>
        <taxon>Testudinoidea</taxon>
        <taxon>Testudinidae</taxon>
        <taxon>Gopherus</taxon>
    </lineage>
</organism>
<dbReference type="GO" id="GO:0016020">
    <property type="term" value="C:membrane"/>
    <property type="evidence" value="ECO:0007669"/>
    <property type="project" value="UniProtKB-SubCell"/>
</dbReference>
<reference evidence="6" key="2">
    <citation type="submission" date="2025-08" db="UniProtKB">
        <authorList>
            <consortium name="Ensembl"/>
        </authorList>
    </citation>
    <scope>IDENTIFICATION</scope>
</reference>
<proteinExistence type="predicted"/>
<evidence type="ECO:0000313" key="7">
    <source>
        <dbReference type="Proteomes" id="UP000291020"/>
    </source>
</evidence>
<keyword evidence="2 5" id="KW-0812">Transmembrane</keyword>
<dbReference type="Pfam" id="PF00335">
    <property type="entry name" value="Tetraspanin"/>
    <property type="match status" value="1"/>
</dbReference>
<reference evidence="7" key="1">
    <citation type="journal article" date="2017" name="PLoS ONE">
        <title>The Agassiz's desert tortoise genome provides a resource for the conservation of a threatened species.</title>
        <authorList>
            <person name="Tollis M."/>
            <person name="DeNardo D.F."/>
            <person name="Cornelius J.A."/>
            <person name="Dolby G.A."/>
            <person name="Edwards T."/>
            <person name="Henen B.T."/>
            <person name="Karl A.E."/>
            <person name="Murphy R.W."/>
            <person name="Kusumi K."/>
        </authorList>
    </citation>
    <scope>NUCLEOTIDE SEQUENCE [LARGE SCALE GENOMIC DNA]</scope>
</reference>
<dbReference type="Ensembl" id="ENSGAGT00000031908.1">
    <property type="protein sequence ID" value="ENSGAGP00000028081.1"/>
    <property type="gene ID" value="ENSGAGG00000020401.1"/>
</dbReference>
<sequence length="162" mass="18030">MEAWVRPLARVLLALLGLILWGAAAALVFGGYNGTYSHHLGSRAVDVIQRQLQCCGVHNYTDWAEAAALQPVHTGNIHAPESCCKKTYSDCTGDMHQSEQLYHEGCLRKLGYRLQFVMGYVFWCCIVVGFLEMFAAIRASGFLLKQVPIYTLLVRNGKLHGL</sequence>
<evidence type="ECO:0000313" key="6">
    <source>
        <dbReference type="Ensembl" id="ENSGAGP00000028081.1"/>
    </source>
</evidence>
<evidence type="ECO:0000256" key="3">
    <source>
        <dbReference type="ARBA" id="ARBA00022989"/>
    </source>
</evidence>
<keyword evidence="4 5" id="KW-0472">Membrane</keyword>
<dbReference type="Proteomes" id="UP000291020">
    <property type="component" value="Unassembled WGS sequence"/>
</dbReference>
<dbReference type="Gene3D" id="1.10.1450.10">
    <property type="entry name" value="Tetraspanin"/>
    <property type="match status" value="1"/>
</dbReference>
<accession>A0A452IJM8</accession>
<dbReference type="STRING" id="38772.ENSGAGP00000028081"/>
<comment type="subcellular location">
    <subcellularLocation>
        <location evidence="1">Membrane</location>
        <topology evidence="1">Multi-pass membrane protein</topology>
    </subcellularLocation>
</comment>